<evidence type="ECO:0000313" key="3">
    <source>
        <dbReference type="Proteomes" id="UP001203761"/>
    </source>
</evidence>
<feature type="region of interest" description="Disordered" evidence="1">
    <location>
        <begin position="1"/>
        <end position="21"/>
    </location>
</feature>
<name>A0ABT0R3I6_9MICO</name>
<dbReference type="RefSeq" id="WP_249737892.1">
    <property type="nucleotide sequence ID" value="NZ_JAKNCJ010000005.1"/>
</dbReference>
<dbReference type="EMBL" id="JAKNCJ010000005">
    <property type="protein sequence ID" value="MCL6423814.1"/>
    <property type="molecule type" value="Genomic_DNA"/>
</dbReference>
<evidence type="ECO:0000313" key="2">
    <source>
        <dbReference type="EMBL" id="MCL6423814.1"/>
    </source>
</evidence>
<organism evidence="2 3">
    <name type="scientific">Brachybacterium equifaecis</name>
    <dbReference type="NCBI Taxonomy" id="2910770"/>
    <lineage>
        <taxon>Bacteria</taxon>
        <taxon>Bacillati</taxon>
        <taxon>Actinomycetota</taxon>
        <taxon>Actinomycetes</taxon>
        <taxon>Micrococcales</taxon>
        <taxon>Dermabacteraceae</taxon>
        <taxon>Brachybacterium</taxon>
    </lineage>
</organism>
<dbReference type="Proteomes" id="UP001203761">
    <property type="component" value="Unassembled WGS sequence"/>
</dbReference>
<feature type="compositionally biased region" description="Basic and acidic residues" evidence="1">
    <location>
        <begin position="1"/>
        <end position="19"/>
    </location>
</feature>
<accession>A0ABT0R3I6</accession>
<proteinExistence type="predicted"/>
<comment type="caution">
    <text evidence="2">The sequence shown here is derived from an EMBL/GenBank/DDBJ whole genome shotgun (WGS) entry which is preliminary data.</text>
</comment>
<gene>
    <name evidence="2" type="ORF">Bequi_10525</name>
</gene>
<evidence type="ECO:0000256" key="1">
    <source>
        <dbReference type="SAM" id="MobiDB-lite"/>
    </source>
</evidence>
<sequence length="116" mass="12463">MAVARGKSDHGPMRDDSGEWTHTGTQVLALLTEFDVYGLQPGGPDGCPEDEYAPEATQLARHLTENGTIDLAAVDAIWLHWFSQTMSEAAGPARTAEFVERLNALALPPAPLDSMS</sequence>
<protein>
    <submittedName>
        <fullName evidence="2">Uncharacterized protein</fullName>
    </submittedName>
</protein>
<reference evidence="2" key="1">
    <citation type="submission" date="2022-02" db="EMBL/GenBank/DDBJ databases">
        <authorList>
            <person name="Lee M."/>
            <person name="Kim S.-J."/>
            <person name="Jung M.-Y."/>
        </authorList>
    </citation>
    <scope>NUCLEOTIDE SEQUENCE</scope>
    <source>
        <strain evidence="2">JHP9</strain>
    </source>
</reference>
<keyword evidence="3" id="KW-1185">Reference proteome</keyword>